<dbReference type="CDD" id="cd02440">
    <property type="entry name" value="AdoMet_MTases"/>
    <property type="match status" value="1"/>
</dbReference>
<organism evidence="2 3">
    <name type="scientific">Bacillus salitolerans</name>
    <dbReference type="NCBI Taxonomy" id="1437434"/>
    <lineage>
        <taxon>Bacteria</taxon>
        <taxon>Bacillati</taxon>
        <taxon>Bacillota</taxon>
        <taxon>Bacilli</taxon>
        <taxon>Bacillales</taxon>
        <taxon>Bacillaceae</taxon>
        <taxon>Bacillus</taxon>
    </lineage>
</organism>
<evidence type="ECO:0000259" key="1">
    <source>
        <dbReference type="Pfam" id="PF08241"/>
    </source>
</evidence>
<dbReference type="Pfam" id="PF08241">
    <property type="entry name" value="Methyltransf_11"/>
    <property type="match status" value="1"/>
</dbReference>
<keyword evidence="2" id="KW-0808">Transferase</keyword>
<evidence type="ECO:0000313" key="3">
    <source>
        <dbReference type="Proteomes" id="UP001597214"/>
    </source>
</evidence>
<accession>A0ABW4LP66</accession>
<reference evidence="3" key="1">
    <citation type="journal article" date="2019" name="Int. J. Syst. Evol. Microbiol.">
        <title>The Global Catalogue of Microorganisms (GCM) 10K type strain sequencing project: providing services to taxonomists for standard genome sequencing and annotation.</title>
        <authorList>
            <consortium name="The Broad Institute Genomics Platform"/>
            <consortium name="The Broad Institute Genome Sequencing Center for Infectious Disease"/>
            <person name="Wu L."/>
            <person name="Ma J."/>
        </authorList>
    </citation>
    <scope>NUCLEOTIDE SEQUENCE [LARGE SCALE GENOMIC DNA]</scope>
    <source>
        <strain evidence="3">CCUG 49339</strain>
    </source>
</reference>
<dbReference type="InterPro" id="IPR029063">
    <property type="entry name" value="SAM-dependent_MTases_sf"/>
</dbReference>
<dbReference type="SUPFAM" id="SSF53335">
    <property type="entry name" value="S-adenosyl-L-methionine-dependent methyltransferases"/>
    <property type="match status" value="1"/>
</dbReference>
<proteinExistence type="predicted"/>
<gene>
    <name evidence="2" type="ORF">ACFSCX_09425</name>
</gene>
<dbReference type="GO" id="GO:0032259">
    <property type="term" value="P:methylation"/>
    <property type="evidence" value="ECO:0007669"/>
    <property type="project" value="UniProtKB-KW"/>
</dbReference>
<keyword evidence="3" id="KW-1185">Reference proteome</keyword>
<protein>
    <submittedName>
        <fullName evidence="2">Methyltransferase domain-containing protein</fullName>
    </submittedName>
</protein>
<dbReference type="Gene3D" id="3.40.50.150">
    <property type="entry name" value="Vaccinia Virus protein VP39"/>
    <property type="match status" value="1"/>
</dbReference>
<name>A0ABW4LP66_9BACI</name>
<dbReference type="Proteomes" id="UP001597214">
    <property type="component" value="Unassembled WGS sequence"/>
</dbReference>
<evidence type="ECO:0000313" key="2">
    <source>
        <dbReference type="EMBL" id="MFD1736787.1"/>
    </source>
</evidence>
<feature type="domain" description="Methyltransferase type 11" evidence="1">
    <location>
        <begin position="36"/>
        <end position="88"/>
    </location>
</feature>
<sequence length="94" mass="10912">MDVAASVTFGHYYLEVKINAFAIDLNIPEEYQKFEYYIQMDATETSFNEDTFSGISLQYSYEMFLFEDDRNLIREAARILKKGGKLVISPVYAN</sequence>
<dbReference type="EMBL" id="JBHUEM010000011">
    <property type="protein sequence ID" value="MFD1736787.1"/>
    <property type="molecule type" value="Genomic_DNA"/>
</dbReference>
<dbReference type="InterPro" id="IPR013216">
    <property type="entry name" value="Methyltransf_11"/>
</dbReference>
<dbReference type="RefSeq" id="WP_377927958.1">
    <property type="nucleotide sequence ID" value="NZ_JBHUEM010000011.1"/>
</dbReference>
<keyword evidence="2" id="KW-0489">Methyltransferase</keyword>
<dbReference type="GO" id="GO:0008168">
    <property type="term" value="F:methyltransferase activity"/>
    <property type="evidence" value="ECO:0007669"/>
    <property type="project" value="UniProtKB-KW"/>
</dbReference>
<comment type="caution">
    <text evidence="2">The sequence shown here is derived from an EMBL/GenBank/DDBJ whole genome shotgun (WGS) entry which is preliminary data.</text>
</comment>